<dbReference type="EMBL" id="WTUW01000001">
    <property type="protein sequence ID" value="MZR29707.1"/>
    <property type="molecule type" value="Genomic_DNA"/>
</dbReference>
<proteinExistence type="inferred from homology"/>
<evidence type="ECO:0000256" key="2">
    <source>
        <dbReference type="ARBA" id="ARBA00022676"/>
    </source>
</evidence>
<dbReference type="Pfam" id="PF00535">
    <property type="entry name" value="Glycos_transf_2"/>
    <property type="match status" value="1"/>
</dbReference>
<evidence type="ECO:0000313" key="6">
    <source>
        <dbReference type="Proteomes" id="UP000476030"/>
    </source>
</evidence>
<dbReference type="CDD" id="cd00761">
    <property type="entry name" value="Glyco_tranf_GTA_type"/>
    <property type="match status" value="1"/>
</dbReference>
<dbReference type="RefSeq" id="WP_161314168.1">
    <property type="nucleotide sequence ID" value="NZ_WTUW01000001.1"/>
</dbReference>
<dbReference type="GO" id="GO:0016757">
    <property type="term" value="F:glycosyltransferase activity"/>
    <property type="evidence" value="ECO:0007669"/>
    <property type="project" value="UniProtKB-KW"/>
</dbReference>
<evidence type="ECO:0000259" key="4">
    <source>
        <dbReference type="Pfam" id="PF00535"/>
    </source>
</evidence>
<evidence type="ECO:0000256" key="3">
    <source>
        <dbReference type="ARBA" id="ARBA00022679"/>
    </source>
</evidence>
<evidence type="ECO:0000256" key="1">
    <source>
        <dbReference type="ARBA" id="ARBA00006739"/>
    </source>
</evidence>
<sequence length="302" mass="33727">MEKLELSVVIPHYNDPVGLAACLATLEAQTYDKSRFEVIVCDNNSTKAVEGLDAYDLNVTLVVETARGAGPARNAGAKLAKGKFLAFTDCDCLLDPDFVKNGLKHMQDEGERSVMAGEIIIYPEHDRPNSVEAFEITYSMDQEGYTKKGDAATGNMWTSRVLFEEVGPFHAGVAEDTDWCQRAYAIGAKFHFGGDCIAKHPARATLEELRAKWKRQSAMTFNMWKKGSGFALKWPALCVATAVSAAPHSVRALKDRKLPYFSDKLKAILILFWCRFFRAKIMLGFYFSGLDHIDPNKYWTNT</sequence>
<dbReference type="SUPFAM" id="SSF53448">
    <property type="entry name" value="Nucleotide-diphospho-sugar transferases"/>
    <property type="match status" value="1"/>
</dbReference>
<evidence type="ECO:0000313" key="5">
    <source>
        <dbReference type="EMBL" id="MZR29707.1"/>
    </source>
</evidence>
<protein>
    <submittedName>
        <fullName evidence="5">Glycosyltransferase</fullName>
    </submittedName>
</protein>
<keyword evidence="3 5" id="KW-0808">Transferase</keyword>
<name>A0A6L8W626_9PROT</name>
<comment type="caution">
    <text evidence="5">The sequence shown here is derived from an EMBL/GenBank/DDBJ whole genome shotgun (WGS) entry which is preliminary data.</text>
</comment>
<reference evidence="5 6" key="1">
    <citation type="submission" date="2019-12" db="EMBL/GenBank/DDBJ databases">
        <title>Snethiella sp. nov. sp. isolated from sea sand.</title>
        <authorList>
            <person name="Kim J."/>
            <person name="Jeong S.E."/>
            <person name="Jung H.S."/>
            <person name="Jeon C.O."/>
        </authorList>
    </citation>
    <scope>NUCLEOTIDE SEQUENCE [LARGE SCALE GENOMIC DNA]</scope>
    <source>
        <strain evidence="5 6">DP05</strain>
    </source>
</reference>
<organism evidence="5 6">
    <name type="scientific">Sneathiella litorea</name>
    <dbReference type="NCBI Taxonomy" id="2606216"/>
    <lineage>
        <taxon>Bacteria</taxon>
        <taxon>Pseudomonadati</taxon>
        <taxon>Pseudomonadota</taxon>
        <taxon>Alphaproteobacteria</taxon>
        <taxon>Sneathiellales</taxon>
        <taxon>Sneathiellaceae</taxon>
        <taxon>Sneathiella</taxon>
    </lineage>
</organism>
<dbReference type="Gene3D" id="3.90.550.10">
    <property type="entry name" value="Spore Coat Polysaccharide Biosynthesis Protein SpsA, Chain A"/>
    <property type="match status" value="1"/>
</dbReference>
<dbReference type="Proteomes" id="UP000476030">
    <property type="component" value="Unassembled WGS sequence"/>
</dbReference>
<accession>A0A6L8W626</accession>
<dbReference type="PANTHER" id="PTHR43179">
    <property type="entry name" value="RHAMNOSYLTRANSFERASE WBBL"/>
    <property type="match status" value="1"/>
</dbReference>
<comment type="similarity">
    <text evidence="1">Belongs to the glycosyltransferase 2 family.</text>
</comment>
<dbReference type="InterPro" id="IPR029044">
    <property type="entry name" value="Nucleotide-diphossugar_trans"/>
</dbReference>
<feature type="domain" description="Glycosyltransferase 2-like" evidence="4">
    <location>
        <begin position="7"/>
        <end position="166"/>
    </location>
</feature>
<gene>
    <name evidence="5" type="ORF">GQE98_03570</name>
</gene>
<dbReference type="PANTHER" id="PTHR43179:SF12">
    <property type="entry name" value="GALACTOFURANOSYLTRANSFERASE GLFT2"/>
    <property type="match status" value="1"/>
</dbReference>
<keyword evidence="2" id="KW-0328">Glycosyltransferase</keyword>
<dbReference type="AlphaFoldDB" id="A0A6L8W626"/>
<dbReference type="InterPro" id="IPR001173">
    <property type="entry name" value="Glyco_trans_2-like"/>
</dbReference>
<keyword evidence="6" id="KW-1185">Reference proteome</keyword>